<feature type="signal peptide" evidence="2">
    <location>
        <begin position="1"/>
        <end position="19"/>
    </location>
</feature>
<keyword evidence="1" id="KW-1133">Transmembrane helix</keyword>
<dbReference type="Proteomes" id="UP000009183">
    <property type="component" value="Chromosome 12"/>
</dbReference>
<feature type="transmembrane region" description="Helical" evidence="1">
    <location>
        <begin position="45"/>
        <end position="67"/>
    </location>
</feature>
<evidence type="ECO:0000313" key="3">
    <source>
        <dbReference type="EMBL" id="CBI23903.3"/>
    </source>
</evidence>
<sequence length="137" mass="15393">MPQSLFFITLIILFKLILSLPSLQDRFSNFIICGPQIFSVLLMEIALQSCLLTPSLSSLPVLGLLLVRGSLCQRFMKSEIVPRSLLGPITNVAYFRRVAAAHQLSYSSIFAWPLLCHVPSPITSFFILKMIFLNFIS</sequence>
<reference evidence="4" key="1">
    <citation type="journal article" date="2007" name="Nature">
        <title>The grapevine genome sequence suggests ancestral hexaploidization in major angiosperm phyla.</title>
        <authorList>
            <consortium name="The French-Italian Public Consortium for Grapevine Genome Characterization."/>
            <person name="Jaillon O."/>
            <person name="Aury J.-M."/>
            <person name="Noel B."/>
            <person name="Policriti A."/>
            <person name="Clepet C."/>
            <person name="Casagrande A."/>
            <person name="Choisne N."/>
            <person name="Aubourg S."/>
            <person name="Vitulo N."/>
            <person name="Jubin C."/>
            <person name="Vezzi A."/>
            <person name="Legeai F."/>
            <person name="Hugueney P."/>
            <person name="Dasilva C."/>
            <person name="Horner D."/>
            <person name="Mica E."/>
            <person name="Jublot D."/>
            <person name="Poulain J."/>
            <person name="Bruyere C."/>
            <person name="Billault A."/>
            <person name="Segurens B."/>
            <person name="Gouyvenoux M."/>
            <person name="Ugarte E."/>
            <person name="Cattonaro F."/>
            <person name="Anthouard V."/>
            <person name="Vico V."/>
            <person name="Del Fabbro C."/>
            <person name="Alaux M."/>
            <person name="Di Gaspero G."/>
            <person name="Dumas V."/>
            <person name="Felice N."/>
            <person name="Paillard S."/>
            <person name="Juman I."/>
            <person name="Moroldo M."/>
            <person name="Scalabrin S."/>
            <person name="Canaguier A."/>
            <person name="Le Clainche I."/>
            <person name="Malacrida G."/>
            <person name="Durand E."/>
            <person name="Pesole G."/>
            <person name="Laucou V."/>
            <person name="Chatelet P."/>
            <person name="Merdinoglu D."/>
            <person name="Delledonne M."/>
            <person name="Pezzotti M."/>
            <person name="Lecharny A."/>
            <person name="Scarpelli C."/>
            <person name="Artiguenave F."/>
            <person name="Pe M.E."/>
            <person name="Valle G."/>
            <person name="Morgante M."/>
            <person name="Caboche M."/>
            <person name="Adam-Blondon A.-F."/>
            <person name="Weissenbach J."/>
            <person name="Quetier F."/>
            <person name="Wincker P."/>
        </authorList>
    </citation>
    <scope>NUCLEOTIDE SEQUENCE [LARGE SCALE GENOMIC DNA]</scope>
    <source>
        <strain evidence="4">cv. Pinot noir / PN40024</strain>
    </source>
</reference>
<feature type="chain" id="PRO_5003106286" evidence="2">
    <location>
        <begin position="20"/>
        <end position="137"/>
    </location>
</feature>
<proteinExistence type="predicted"/>
<keyword evidence="2" id="KW-0732">Signal</keyword>
<dbReference type="AlphaFoldDB" id="D7T074"/>
<dbReference type="EMBL" id="FN595497">
    <property type="protein sequence ID" value="CBI23903.3"/>
    <property type="molecule type" value="Genomic_DNA"/>
</dbReference>
<evidence type="ECO:0000256" key="1">
    <source>
        <dbReference type="SAM" id="Phobius"/>
    </source>
</evidence>
<evidence type="ECO:0000256" key="2">
    <source>
        <dbReference type="SAM" id="SignalP"/>
    </source>
</evidence>
<keyword evidence="1" id="KW-0812">Transmembrane</keyword>
<keyword evidence="1" id="KW-0472">Membrane</keyword>
<evidence type="ECO:0000313" key="4">
    <source>
        <dbReference type="Proteomes" id="UP000009183"/>
    </source>
</evidence>
<organism evidence="3 4">
    <name type="scientific">Vitis vinifera</name>
    <name type="common">Grape</name>
    <dbReference type="NCBI Taxonomy" id="29760"/>
    <lineage>
        <taxon>Eukaryota</taxon>
        <taxon>Viridiplantae</taxon>
        <taxon>Streptophyta</taxon>
        <taxon>Embryophyta</taxon>
        <taxon>Tracheophyta</taxon>
        <taxon>Spermatophyta</taxon>
        <taxon>Magnoliopsida</taxon>
        <taxon>eudicotyledons</taxon>
        <taxon>Gunneridae</taxon>
        <taxon>Pentapetalae</taxon>
        <taxon>rosids</taxon>
        <taxon>Vitales</taxon>
        <taxon>Vitaceae</taxon>
        <taxon>Viteae</taxon>
        <taxon>Vitis</taxon>
    </lineage>
</organism>
<dbReference type="PaxDb" id="29760-VIT_12s0034g00640.t01"/>
<protein>
    <submittedName>
        <fullName evidence="3">Uncharacterized protein</fullName>
    </submittedName>
</protein>
<gene>
    <name evidence="3" type="ordered locus">VIT_12s0034g00640</name>
</gene>
<accession>D7T074</accession>
<dbReference type="InParanoid" id="D7T074"/>
<dbReference type="HOGENOM" id="CLU_1868866_0_0_1"/>
<keyword evidence="4" id="KW-1185">Reference proteome</keyword>
<name>D7T074_VITVI</name>